<reference evidence="1 2" key="1">
    <citation type="submission" date="2019-02" db="EMBL/GenBank/DDBJ databases">
        <title>Deep-cultivation of Planctomycetes and their phenomic and genomic characterization uncovers novel biology.</title>
        <authorList>
            <person name="Wiegand S."/>
            <person name="Jogler M."/>
            <person name="Boedeker C."/>
            <person name="Pinto D."/>
            <person name="Vollmers J."/>
            <person name="Rivas-Marin E."/>
            <person name="Kohn T."/>
            <person name="Peeters S.H."/>
            <person name="Heuer A."/>
            <person name="Rast P."/>
            <person name="Oberbeckmann S."/>
            <person name="Bunk B."/>
            <person name="Jeske O."/>
            <person name="Meyerdierks A."/>
            <person name="Storesund J.E."/>
            <person name="Kallscheuer N."/>
            <person name="Luecker S."/>
            <person name="Lage O.M."/>
            <person name="Pohl T."/>
            <person name="Merkel B.J."/>
            <person name="Hornburger P."/>
            <person name="Mueller R.-W."/>
            <person name="Bruemmer F."/>
            <person name="Labrenz M."/>
            <person name="Spormann A.M."/>
            <person name="Op den Camp H."/>
            <person name="Overmann J."/>
            <person name="Amann R."/>
            <person name="Jetten M.S.M."/>
            <person name="Mascher T."/>
            <person name="Medema M.H."/>
            <person name="Devos D.P."/>
            <person name="Kaster A.-K."/>
            <person name="Ovreas L."/>
            <person name="Rohde M."/>
            <person name="Galperin M.Y."/>
            <person name="Jogler C."/>
        </authorList>
    </citation>
    <scope>NUCLEOTIDE SEQUENCE [LARGE SCALE GENOMIC DNA]</scope>
    <source>
        <strain evidence="1 2">ETA_A1</strain>
    </source>
</reference>
<keyword evidence="2" id="KW-1185">Reference proteome</keyword>
<dbReference type="AlphaFoldDB" id="A0A517XLT6"/>
<dbReference type="EMBL" id="CP036273">
    <property type="protein sequence ID" value="QDU18473.1"/>
    <property type="molecule type" value="Genomic_DNA"/>
</dbReference>
<evidence type="ECO:0000313" key="1">
    <source>
        <dbReference type="EMBL" id="QDU18473.1"/>
    </source>
</evidence>
<organism evidence="1 2">
    <name type="scientific">Urbifossiella limnaea</name>
    <dbReference type="NCBI Taxonomy" id="2528023"/>
    <lineage>
        <taxon>Bacteria</taxon>
        <taxon>Pseudomonadati</taxon>
        <taxon>Planctomycetota</taxon>
        <taxon>Planctomycetia</taxon>
        <taxon>Gemmatales</taxon>
        <taxon>Gemmataceae</taxon>
        <taxon>Urbifossiella</taxon>
    </lineage>
</organism>
<evidence type="ECO:0000313" key="2">
    <source>
        <dbReference type="Proteomes" id="UP000319576"/>
    </source>
</evidence>
<protein>
    <submittedName>
        <fullName evidence="1">Uncharacterized protein</fullName>
    </submittedName>
</protein>
<proteinExistence type="predicted"/>
<accession>A0A517XLT6</accession>
<dbReference type="Proteomes" id="UP000319576">
    <property type="component" value="Chromosome"/>
</dbReference>
<name>A0A517XLT6_9BACT</name>
<gene>
    <name evidence="1" type="ORF">ETAA1_03610</name>
</gene>
<sequence>MKGHLMGGTAVKVKPFKRGCPPAKMPEPVVCGERRACGPDDAEPVQPFPTEGVLFDNMDLRMPELQSRIGGRPGKVRSYKMISVYVDDQGRLEHYGSGPNFQGGCLTLCTCAHQIRTEKHAADWEGCWLAGFTSPRLCDRTWLFYLAQVGAGYPTAAGMWTALPALQGAKSTRQHRLGDMFEPRLTSSFSNPCKSTSYYPPMVGHSHRRTAATDDWKKDIEFSNAQFGRHAAYLVADPAFTFLWQTPALFLEHHARNQGWESVDVLLQRLIAVH</sequence>
<dbReference type="KEGG" id="uli:ETAA1_03610"/>